<keyword evidence="6 7" id="KW-0472">Membrane</keyword>
<keyword evidence="3" id="KW-1003">Cell membrane</keyword>
<name>A0ABX0RGY7_9GAMM</name>
<feature type="transmembrane region" description="Helical" evidence="7">
    <location>
        <begin position="46"/>
        <end position="76"/>
    </location>
</feature>
<evidence type="ECO:0000313" key="8">
    <source>
        <dbReference type="EMBL" id="NIF23561.1"/>
    </source>
</evidence>
<keyword evidence="9" id="KW-1185">Reference proteome</keyword>
<evidence type="ECO:0000256" key="6">
    <source>
        <dbReference type="ARBA" id="ARBA00023136"/>
    </source>
</evidence>
<evidence type="ECO:0000256" key="1">
    <source>
        <dbReference type="ARBA" id="ARBA00004429"/>
    </source>
</evidence>
<dbReference type="InterPro" id="IPR001851">
    <property type="entry name" value="ABC_transp_permease"/>
</dbReference>
<gene>
    <name evidence="8" type="primary">yjfF</name>
    <name evidence="8" type="ORF">F3J40_18445</name>
</gene>
<organism evidence="8 9">
    <name type="scientific">Candidatus Pantoea multigeneris</name>
    <dbReference type="NCBI Taxonomy" id="2608357"/>
    <lineage>
        <taxon>Bacteria</taxon>
        <taxon>Pseudomonadati</taxon>
        <taxon>Pseudomonadota</taxon>
        <taxon>Gammaproteobacteria</taxon>
        <taxon>Enterobacterales</taxon>
        <taxon>Erwiniaceae</taxon>
        <taxon>Pantoea</taxon>
    </lineage>
</organism>
<feature type="transmembrane region" description="Helical" evidence="7">
    <location>
        <begin position="114"/>
        <end position="134"/>
    </location>
</feature>
<comment type="caution">
    <text evidence="8">The sequence shown here is derived from an EMBL/GenBank/DDBJ whole genome shotgun (WGS) entry which is preliminary data.</text>
</comment>
<feature type="transmembrane region" description="Helical" evidence="7">
    <location>
        <begin position="213"/>
        <end position="239"/>
    </location>
</feature>
<feature type="transmembrane region" description="Helical" evidence="7">
    <location>
        <begin position="295"/>
        <end position="315"/>
    </location>
</feature>
<dbReference type="Proteomes" id="UP001515683">
    <property type="component" value="Unassembled WGS sequence"/>
</dbReference>
<sequence>MIKRHLPLMITLLVFVAGYLFCLSQFPGFASTRVIANILTDNAFLGIIAVGMTFVILSGGIDLSVGAVIAFTGVFLARAIGDFHLNPWLAFSLILLAGACFGALMGWLIDALKIPAFIITLAGMFFLRGCSYLVSENSIPIDHPLYATLSSLAWRIPGGGRLSLLALVMLAVVAVGIVLAHRTRFGNQVYAIGGNLTSAQLMGVSTRATTVKVYMLSTTLATLAGIVFSVYTSAGYALAGLGVELDAIASVVIGGTLLAGGVGTVLGTLFGVLIQGLIQTWINFDGTLSSWWTKIAIGILLFAFIALQRVLTIMWDRQQNAPVKRVVPTQSPEQGG</sequence>
<evidence type="ECO:0000256" key="3">
    <source>
        <dbReference type="ARBA" id="ARBA00022475"/>
    </source>
</evidence>
<comment type="similarity">
    <text evidence="2">Belongs to the binding-protein-dependent transport system permease family. AraH/RbsC subfamily.</text>
</comment>
<evidence type="ECO:0000256" key="7">
    <source>
        <dbReference type="SAM" id="Phobius"/>
    </source>
</evidence>
<dbReference type="CDD" id="cd06579">
    <property type="entry name" value="TM_PBP1_transp_AraH_like"/>
    <property type="match status" value="1"/>
</dbReference>
<feature type="transmembrane region" description="Helical" evidence="7">
    <location>
        <begin position="88"/>
        <end position="108"/>
    </location>
</feature>
<keyword evidence="5 7" id="KW-1133">Transmembrane helix</keyword>
<accession>A0ABX0RGY7</accession>
<proteinExistence type="inferred from homology"/>
<dbReference type="NCBIfam" id="NF008630">
    <property type="entry name" value="PRK11618.1"/>
    <property type="match status" value="1"/>
</dbReference>
<feature type="transmembrane region" description="Helical" evidence="7">
    <location>
        <begin position="251"/>
        <end position="275"/>
    </location>
</feature>
<protein>
    <submittedName>
        <fullName evidence="8">Sugar ABC transporter permease YjfF</fullName>
    </submittedName>
</protein>
<evidence type="ECO:0000256" key="2">
    <source>
        <dbReference type="ARBA" id="ARBA00007942"/>
    </source>
</evidence>
<comment type="subcellular location">
    <subcellularLocation>
        <location evidence="1">Cell inner membrane</location>
        <topology evidence="1">Multi-pass membrane protein</topology>
    </subcellularLocation>
</comment>
<dbReference type="EMBL" id="VWXF01000009">
    <property type="protein sequence ID" value="NIF23561.1"/>
    <property type="molecule type" value="Genomic_DNA"/>
</dbReference>
<dbReference type="PANTHER" id="PTHR32196:SF63">
    <property type="entry name" value="INNER MEMBRANE ABC TRANSPORTER PERMEASE PROTEIN YJFF"/>
    <property type="match status" value="1"/>
</dbReference>
<evidence type="ECO:0000256" key="5">
    <source>
        <dbReference type="ARBA" id="ARBA00022989"/>
    </source>
</evidence>
<reference evidence="8 9" key="1">
    <citation type="journal article" date="2019" name="bioRxiv">
        <title>Bacteria contribute to plant secondary compound degradation in a generalist herbivore system.</title>
        <authorList>
            <person name="Francoeur C.B."/>
            <person name="Khadempour L."/>
            <person name="Moreira-Soto R.D."/>
            <person name="Gotting K."/>
            <person name="Book A.J."/>
            <person name="Pinto-Tomas A.A."/>
            <person name="Keefover-Ring K."/>
            <person name="Currie C.R."/>
        </authorList>
    </citation>
    <scope>NUCLEOTIDE SEQUENCE [LARGE SCALE GENOMIC DNA]</scope>
    <source>
        <strain evidence="8">Acro-835</strain>
    </source>
</reference>
<dbReference type="RefSeq" id="WP_167016905.1">
    <property type="nucleotide sequence ID" value="NZ_VWXF01000009.1"/>
</dbReference>
<dbReference type="Pfam" id="PF02653">
    <property type="entry name" value="BPD_transp_2"/>
    <property type="match status" value="1"/>
</dbReference>
<evidence type="ECO:0000313" key="9">
    <source>
        <dbReference type="Proteomes" id="UP001515683"/>
    </source>
</evidence>
<evidence type="ECO:0000256" key="4">
    <source>
        <dbReference type="ARBA" id="ARBA00022692"/>
    </source>
</evidence>
<feature type="transmembrane region" description="Helical" evidence="7">
    <location>
        <begin position="162"/>
        <end position="180"/>
    </location>
</feature>
<keyword evidence="4 7" id="KW-0812">Transmembrane</keyword>
<dbReference type="PANTHER" id="PTHR32196">
    <property type="entry name" value="ABC TRANSPORTER PERMEASE PROTEIN YPHD-RELATED-RELATED"/>
    <property type="match status" value="1"/>
</dbReference>